<organism evidence="1 2">
    <name type="scientific">Streptomyces achmelvichensis</name>
    <dbReference type="NCBI Taxonomy" id="3134111"/>
    <lineage>
        <taxon>Bacteria</taxon>
        <taxon>Bacillati</taxon>
        <taxon>Actinomycetota</taxon>
        <taxon>Actinomycetes</taxon>
        <taxon>Kitasatosporales</taxon>
        <taxon>Streptomycetaceae</taxon>
        <taxon>Streptomyces</taxon>
    </lineage>
</organism>
<dbReference type="Proteomes" id="UP001377168">
    <property type="component" value="Unassembled WGS sequence"/>
</dbReference>
<reference evidence="1" key="1">
    <citation type="submission" date="2024-03" db="EMBL/GenBank/DDBJ databases">
        <title>Novel Streptomyces species of biotechnological and ecological value are a feature of Machair soil.</title>
        <authorList>
            <person name="Prole J.R."/>
            <person name="Goodfellow M."/>
            <person name="Allenby N."/>
            <person name="Ward A.C."/>
        </authorList>
    </citation>
    <scope>NUCLEOTIDE SEQUENCE</scope>
    <source>
        <strain evidence="1">MS2.AVA.5</strain>
    </source>
</reference>
<protein>
    <submittedName>
        <fullName evidence="1">GntR family transcriptional regulator</fullName>
    </submittedName>
</protein>
<dbReference type="EMBL" id="JBBKAJ010000038">
    <property type="protein sequence ID" value="MEJ8640014.1"/>
    <property type="molecule type" value="Genomic_DNA"/>
</dbReference>
<proteinExistence type="predicted"/>
<sequence length="282" mass="30738">MHDRAPEDDRLGPAEQPWAVWLSASRQVLERPSRDAALVTAAARNNAYGQECVHVGVARYALVLHYGSVWSGEEAGPGARVSPDTRKVHVQLADLLREQIREGQPGLGNPLPRQLELAQSYGVALKTVKEAQRLLIQEGLLGRSGRGVVVTSKPAPPAQALPGLDLKPIQPTAEPAARETSHHGTAAYRHLAQRLEELIRNHAYPAGSVFPTARAIAQHHAYTVGSAQQAIRSLKDRRLLLDGPRGTTVVPAAPPPHRQMPGRGHHCRNLTPDRRMKDRKAP</sequence>
<evidence type="ECO:0000313" key="2">
    <source>
        <dbReference type="Proteomes" id="UP001377168"/>
    </source>
</evidence>
<comment type="caution">
    <text evidence="1">The sequence shown here is derived from an EMBL/GenBank/DDBJ whole genome shotgun (WGS) entry which is preliminary data.</text>
</comment>
<gene>
    <name evidence="1" type="ORF">WKI67_42700</name>
</gene>
<name>A0ACC6Q905_9ACTN</name>
<accession>A0ACC6Q905</accession>
<keyword evidence="2" id="KW-1185">Reference proteome</keyword>
<evidence type="ECO:0000313" key="1">
    <source>
        <dbReference type="EMBL" id="MEJ8640014.1"/>
    </source>
</evidence>